<dbReference type="PROSITE" id="PS00455">
    <property type="entry name" value="AMP_BINDING"/>
    <property type="match status" value="1"/>
</dbReference>
<comment type="caution">
    <text evidence="3">The sequence shown here is derived from an EMBL/GenBank/DDBJ whole genome shotgun (WGS) entry which is preliminary data.</text>
</comment>
<accession>A0A368XZF7</accession>
<dbReference type="OrthoDB" id="9766486at2"/>
<dbReference type="SUPFAM" id="SSF56801">
    <property type="entry name" value="Acetyl-CoA synthetase-like"/>
    <property type="match status" value="1"/>
</dbReference>
<dbReference type="Gene3D" id="3.30.300.30">
    <property type="match status" value="1"/>
</dbReference>
<dbReference type="RefSeq" id="WP_114468385.1">
    <property type="nucleotide sequence ID" value="NZ_QPJK01000003.1"/>
</dbReference>
<dbReference type="EMBL" id="QPJK01000003">
    <property type="protein sequence ID" value="RCW72428.1"/>
    <property type="molecule type" value="Genomic_DNA"/>
</dbReference>
<sequence length="522" mass="55431">MHIPPEALRGGTVADLIVTAIAKYPERAAFANDEARVSYAALGQAISCIAQHFDRLGLRAGDTVAQLAVNRWEVFAVVAAVYLRGLRSVTLHALGSEADHAYILAHSGARTVVVDSHHQARGQALRAQCGQVQTWLSMGPIDGFVDLLQAVQDLAPQPLVSCGDAETIVRLAYTGGTTGRPKGVMLSNRALATNALLDLAVKDWPQEVRYLCPAPISHGGGSLVVPTLVRGGCVTLLRGFAPDGFVDAVARYRCNLSWLVPTMLYALLDSPRVREVDWAAFHTLIYSAAPATPARIRQALDICGPVLVQSYGQTESPNDILLLDRHDHARLTDAQLTAAGRPYPLMQVALLDAQGATVPDGARGEICVRGPLVMAGYLDNPAETAAALAGGWLHTGDVAYKGADGLYYIVDRMKDVIISGGFNVYPKEIEDALCAQPGVAAAAVIGIPDEKWGELVMAYVQAKPGMEPSAEALVAAVREAKGAVAAPKRVDFIDALPQTALGKIDKKALRAQHWTAGARAVN</sequence>
<dbReference type="GO" id="GO:0016877">
    <property type="term" value="F:ligase activity, forming carbon-sulfur bonds"/>
    <property type="evidence" value="ECO:0007669"/>
    <property type="project" value="UniProtKB-ARBA"/>
</dbReference>
<dbReference type="Pfam" id="PF00501">
    <property type="entry name" value="AMP-binding"/>
    <property type="match status" value="1"/>
</dbReference>
<evidence type="ECO:0000313" key="4">
    <source>
        <dbReference type="Proteomes" id="UP000252884"/>
    </source>
</evidence>
<organism evidence="3 4">
    <name type="scientific">Pseudorhodoferax soli</name>
    <dbReference type="NCBI Taxonomy" id="545864"/>
    <lineage>
        <taxon>Bacteria</taxon>
        <taxon>Pseudomonadati</taxon>
        <taxon>Pseudomonadota</taxon>
        <taxon>Betaproteobacteria</taxon>
        <taxon>Burkholderiales</taxon>
        <taxon>Comamonadaceae</taxon>
    </lineage>
</organism>
<feature type="domain" description="AMP-binding enzyme C-terminal" evidence="2">
    <location>
        <begin position="428"/>
        <end position="503"/>
    </location>
</feature>
<name>A0A368XZF7_9BURK</name>
<dbReference type="InterPro" id="IPR020845">
    <property type="entry name" value="AMP-binding_CS"/>
</dbReference>
<evidence type="ECO:0000259" key="2">
    <source>
        <dbReference type="Pfam" id="PF13193"/>
    </source>
</evidence>
<dbReference type="PANTHER" id="PTHR43767">
    <property type="entry name" value="LONG-CHAIN-FATTY-ACID--COA LIGASE"/>
    <property type="match status" value="1"/>
</dbReference>
<keyword evidence="4" id="KW-1185">Reference proteome</keyword>
<protein>
    <submittedName>
        <fullName evidence="3">Fatty-acyl-CoA synthase</fullName>
    </submittedName>
</protein>
<gene>
    <name evidence="3" type="ORF">DES41_10333</name>
</gene>
<reference evidence="3 4" key="1">
    <citation type="submission" date="2018-07" db="EMBL/GenBank/DDBJ databases">
        <title>Genomic Encyclopedia of Type Strains, Phase IV (KMG-IV): sequencing the most valuable type-strain genomes for metagenomic binning, comparative biology and taxonomic classification.</title>
        <authorList>
            <person name="Goeker M."/>
        </authorList>
    </citation>
    <scope>NUCLEOTIDE SEQUENCE [LARGE SCALE GENOMIC DNA]</scope>
    <source>
        <strain evidence="3 4">DSM 21634</strain>
    </source>
</reference>
<evidence type="ECO:0000259" key="1">
    <source>
        <dbReference type="Pfam" id="PF00501"/>
    </source>
</evidence>
<dbReference type="InterPro" id="IPR000873">
    <property type="entry name" value="AMP-dep_synth/lig_dom"/>
</dbReference>
<feature type="domain" description="AMP-dependent synthetase/ligase" evidence="1">
    <location>
        <begin position="20"/>
        <end position="378"/>
    </location>
</feature>
<dbReference type="Pfam" id="PF13193">
    <property type="entry name" value="AMP-binding_C"/>
    <property type="match status" value="1"/>
</dbReference>
<evidence type="ECO:0000313" key="3">
    <source>
        <dbReference type="EMBL" id="RCW72428.1"/>
    </source>
</evidence>
<dbReference type="InterPro" id="IPR042099">
    <property type="entry name" value="ANL_N_sf"/>
</dbReference>
<dbReference type="InterPro" id="IPR050237">
    <property type="entry name" value="ATP-dep_AMP-bd_enzyme"/>
</dbReference>
<dbReference type="Gene3D" id="3.40.50.12780">
    <property type="entry name" value="N-terminal domain of ligase-like"/>
    <property type="match status" value="1"/>
</dbReference>
<dbReference type="PANTHER" id="PTHR43767:SF7">
    <property type="entry name" value="MEDIUM_LONG-CHAIN-FATTY-ACID--COA LIGASE FADD8"/>
    <property type="match status" value="1"/>
</dbReference>
<proteinExistence type="predicted"/>
<dbReference type="AlphaFoldDB" id="A0A368XZF7"/>
<dbReference type="Proteomes" id="UP000252884">
    <property type="component" value="Unassembled WGS sequence"/>
</dbReference>
<dbReference type="InterPro" id="IPR025110">
    <property type="entry name" value="AMP-bd_C"/>
</dbReference>
<dbReference type="InterPro" id="IPR045851">
    <property type="entry name" value="AMP-bd_C_sf"/>
</dbReference>